<feature type="compositionally biased region" description="Polar residues" evidence="1">
    <location>
        <begin position="100"/>
        <end position="109"/>
    </location>
</feature>
<keyword evidence="4" id="KW-1185">Reference proteome</keyword>
<evidence type="ECO:0000313" key="3">
    <source>
        <dbReference type="EMBL" id="ADG66918.1"/>
    </source>
</evidence>
<proteinExistence type="predicted"/>
<reference evidence="3 4" key="1">
    <citation type="journal article" date="2010" name="Stand. Genomic Sci.">
        <title>Complete genome sequence of Planctomyces limnophilus type strain (Mu 290).</title>
        <authorList>
            <person name="Labutti K."/>
            <person name="Sikorski J."/>
            <person name="Schneider S."/>
            <person name="Nolan M."/>
            <person name="Lucas S."/>
            <person name="Glavina Del Rio T."/>
            <person name="Tice H."/>
            <person name="Cheng J.F."/>
            <person name="Goodwin L."/>
            <person name="Pitluck S."/>
            <person name="Liolios K."/>
            <person name="Ivanova N."/>
            <person name="Mavromatis K."/>
            <person name="Mikhailova N."/>
            <person name="Pati A."/>
            <person name="Chen A."/>
            <person name="Palaniappan K."/>
            <person name="Land M."/>
            <person name="Hauser L."/>
            <person name="Chang Y.J."/>
            <person name="Jeffries C.D."/>
            <person name="Tindall B.J."/>
            <person name="Rohde M."/>
            <person name="Goker M."/>
            <person name="Woyke T."/>
            <person name="Bristow J."/>
            <person name="Eisen J.A."/>
            <person name="Markowitz V."/>
            <person name="Hugenholtz P."/>
            <person name="Kyrpides N.C."/>
            <person name="Klenk H.P."/>
            <person name="Lapidus A."/>
        </authorList>
    </citation>
    <scope>NUCLEOTIDE SEQUENCE [LARGE SCALE GENOMIC DNA]</scope>
    <source>
        <strain evidence="4">ATCC 43296 / DSM 3776 / IFAM 1008 / 290</strain>
    </source>
</reference>
<feature type="compositionally biased region" description="Polar residues" evidence="1">
    <location>
        <begin position="163"/>
        <end position="185"/>
    </location>
</feature>
<protein>
    <recommendedName>
        <fullName evidence="5">Transmembrane protein</fullName>
    </recommendedName>
</protein>
<feature type="region of interest" description="Disordered" evidence="1">
    <location>
        <begin position="155"/>
        <end position="197"/>
    </location>
</feature>
<organism evidence="3 4">
    <name type="scientific">Planctopirus limnophila (strain ATCC 43296 / DSM 3776 / IFAM 1008 / Mu 290)</name>
    <name type="common">Planctomyces limnophilus</name>
    <dbReference type="NCBI Taxonomy" id="521674"/>
    <lineage>
        <taxon>Bacteria</taxon>
        <taxon>Pseudomonadati</taxon>
        <taxon>Planctomycetota</taxon>
        <taxon>Planctomycetia</taxon>
        <taxon>Planctomycetales</taxon>
        <taxon>Planctomycetaceae</taxon>
        <taxon>Planctopirus</taxon>
    </lineage>
</organism>
<feature type="transmembrane region" description="Helical" evidence="2">
    <location>
        <begin position="67"/>
        <end position="88"/>
    </location>
</feature>
<evidence type="ECO:0008006" key="5">
    <source>
        <dbReference type="Google" id="ProtNLM"/>
    </source>
</evidence>
<keyword evidence="2" id="KW-1133">Transmembrane helix</keyword>
<dbReference type="AlphaFoldDB" id="D5STT3"/>
<feature type="compositionally biased region" description="Basic and acidic residues" evidence="1">
    <location>
        <begin position="110"/>
        <end position="123"/>
    </location>
</feature>
<keyword evidence="2" id="KW-0812">Transmembrane</keyword>
<accession>D5STT3</accession>
<evidence type="ECO:0000256" key="1">
    <source>
        <dbReference type="SAM" id="MobiDB-lite"/>
    </source>
</evidence>
<dbReference type="HOGENOM" id="CLU_1102039_0_0_0"/>
<gene>
    <name evidence="3" type="ordered locus">Plim_1081</name>
</gene>
<keyword evidence="2" id="KW-0472">Membrane</keyword>
<dbReference type="EMBL" id="CP001744">
    <property type="protein sequence ID" value="ADG66918.1"/>
    <property type="molecule type" value="Genomic_DNA"/>
</dbReference>
<evidence type="ECO:0000256" key="2">
    <source>
        <dbReference type="SAM" id="Phobius"/>
    </source>
</evidence>
<feature type="region of interest" description="Disordered" evidence="1">
    <location>
        <begin position="97"/>
        <end position="123"/>
    </location>
</feature>
<dbReference type="Proteomes" id="UP000002220">
    <property type="component" value="Chromosome"/>
</dbReference>
<sequence>MDRAPARGRRPCTVLYAPWRGLRERSWFGALFLFRQRGIRMFDRFSLKSDPSTPFDFMTGSALFRRVLLYAGILFASLYLFVGVWWWVHSWSGRSDLAGSRNTRSLSKRQLSDTKKFDEAQDRSKLMAHRPAAEPKPQNNKPVNQDVMTFIELMRSKSRSEPRTGTSVTSDQTTKAQDSQRSALSNHVDPSKNEPRALLTNDSQKQLSELLKRPVHGGVYPKLSPGFSRSSSTRSLRPVRSVRSRFGTFYMF</sequence>
<evidence type="ECO:0000313" key="4">
    <source>
        <dbReference type="Proteomes" id="UP000002220"/>
    </source>
</evidence>
<dbReference type="KEGG" id="plm:Plim_1081"/>
<name>D5STT3_PLAL2</name>